<dbReference type="InterPro" id="IPR051044">
    <property type="entry name" value="MAG_DAG_Lipase"/>
</dbReference>
<feature type="domain" description="Serine aminopeptidase S33" evidence="2">
    <location>
        <begin position="29"/>
        <end position="109"/>
    </location>
</feature>
<dbReference type="EnsemblPlants" id="ORUFI01G41230.3">
    <property type="protein sequence ID" value="ORUFI01G41230.3"/>
    <property type="gene ID" value="ORUFI01G41230"/>
</dbReference>
<sequence>MEVEYHEEYVRNSRGVQLFTCGWLPAKTSPKALVFLCHGYAMECSGYMRECGMRLAAAGYGVFGMDYEGHGKSMGARCYIRSFRRLVDDCHRFFKSICGKQQNLYPFFITSLFNLSAYFTFSYTISVHYQARLCLCVAMQCFNLAAVYCTSVLALVMT</sequence>
<dbReference type="HOGENOM" id="CLU_1672098_0_0_1"/>
<keyword evidence="1" id="KW-0472">Membrane</keyword>
<accession>A0A0E0N588</accession>
<dbReference type="Gene3D" id="3.40.50.1820">
    <property type="entry name" value="alpha/beta hydrolase"/>
    <property type="match status" value="1"/>
</dbReference>
<feature type="transmembrane region" description="Helical" evidence="1">
    <location>
        <begin position="133"/>
        <end position="157"/>
    </location>
</feature>
<reference evidence="3" key="2">
    <citation type="submission" date="2015-06" db="UniProtKB">
        <authorList>
            <consortium name="EnsemblPlants"/>
        </authorList>
    </citation>
    <scope>IDENTIFICATION</scope>
</reference>
<dbReference type="SUPFAM" id="SSF53474">
    <property type="entry name" value="alpha/beta-Hydrolases"/>
    <property type="match status" value="1"/>
</dbReference>
<name>A0A0E0N588_ORYRU</name>
<dbReference type="Gramene" id="ORUFI01G41230.3">
    <property type="protein sequence ID" value="ORUFI01G41230.3"/>
    <property type="gene ID" value="ORUFI01G41230"/>
</dbReference>
<protein>
    <recommendedName>
        <fullName evidence="2">Serine aminopeptidase S33 domain-containing protein</fullName>
    </recommendedName>
</protein>
<reference evidence="4" key="1">
    <citation type="submission" date="2013-06" db="EMBL/GenBank/DDBJ databases">
        <authorList>
            <person name="Zhao Q."/>
        </authorList>
    </citation>
    <scope>NUCLEOTIDE SEQUENCE</scope>
    <source>
        <strain evidence="4">cv. W1943</strain>
    </source>
</reference>
<feature type="transmembrane region" description="Helical" evidence="1">
    <location>
        <begin position="104"/>
        <end position="121"/>
    </location>
</feature>
<keyword evidence="1" id="KW-1133">Transmembrane helix</keyword>
<dbReference type="Pfam" id="PF12146">
    <property type="entry name" value="Hydrolase_4"/>
    <property type="match status" value="1"/>
</dbReference>
<dbReference type="InterPro" id="IPR022742">
    <property type="entry name" value="Hydrolase_4"/>
</dbReference>
<keyword evidence="4" id="KW-1185">Reference proteome</keyword>
<dbReference type="AlphaFoldDB" id="A0A0E0N588"/>
<proteinExistence type="predicted"/>
<evidence type="ECO:0000256" key="1">
    <source>
        <dbReference type="SAM" id="Phobius"/>
    </source>
</evidence>
<dbReference type="SMR" id="A0A0E0N588"/>
<evidence type="ECO:0000259" key="2">
    <source>
        <dbReference type="Pfam" id="PF12146"/>
    </source>
</evidence>
<dbReference type="Proteomes" id="UP000008022">
    <property type="component" value="Unassembled WGS sequence"/>
</dbReference>
<evidence type="ECO:0000313" key="4">
    <source>
        <dbReference type="Proteomes" id="UP000008022"/>
    </source>
</evidence>
<evidence type="ECO:0000313" key="3">
    <source>
        <dbReference type="EnsemblPlants" id="ORUFI01G41230.3"/>
    </source>
</evidence>
<keyword evidence="1" id="KW-0812">Transmembrane</keyword>
<organism evidence="3 4">
    <name type="scientific">Oryza rufipogon</name>
    <name type="common">Brownbeard rice</name>
    <name type="synonym">Asian wild rice</name>
    <dbReference type="NCBI Taxonomy" id="4529"/>
    <lineage>
        <taxon>Eukaryota</taxon>
        <taxon>Viridiplantae</taxon>
        <taxon>Streptophyta</taxon>
        <taxon>Embryophyta</taxon>
        <taxon>Tracheophyta</taxon>
        <taxon>Spermatophyta</taxon>
        <taxon>Magnoliopsida</taxon>
        <taxon>Liliopsida</taxon>
        <taxon>Poales</taxon>
        <taxon>Poaceae</taxon>
        <taxon>BOP clade</taxon>
        <taxon>Oryzoideae</taxon>
        <taxon>Oryzeae</taxon>
        <taxon>Oryzinae</taxon>
        <taxon>Oryza</taxon>
    </lineage>
</organism>
<dbReference type="InterPro" id="IPR029058">
    <property type="entry name" value="AB_hydrolase_fold"/>
</dbReference>
<dbReference type="PANTHER" id="PTHR11614">
    <property type="entry name" value="PHOSPHOLIPASE-RELATED"/>
    <property type="match status" value="1"/>
</dbReference>